<reference evidence="3" key="1">
    <citation type="submission" date="2016-06" db="UniProtKB">
        <authorList>
            <consortium name="WormBaseParasite"/>
        </authorList>
    </citation>
    <scope>IDENTIFICATION</scope>
</reference>
<proteinExistence type="predicted"/>
<name>A0A183BDK2_9TREM</name>
<gene>
    <name evidence="1" type="ORF">ECPE_LOCUS17287</name>
</gene>
<accession>A0A183BDK2</accession>
<dbReference type="WBParaSite" id="ECPE_0001733201-mRNA-1">
    <property type="protein sequence ID" value="ECPE_0001733201-mRNA-1"/>
    <property type="gene ID" value="ECPE_0001733201"/>
</dbReference>
<dbReference type="EMBL" id="UZAN01068482">
    <property type="protein sequence ID" value="VDP94576.1"/>
    <property type="molecule type" value="Genomic_DNA"/>
</dbReference>
<organism evidence="3">
    <name type="scientific">Echinostoma caproni</name>
    <dbReference type="NCBI Taxonomy" id="27848"/>
    <lineage>
        <taxon>Eukaryota</taxon>
        <taxon>Metazoa</taxon>
        <taxon>Spiralia</taxon>
        <taxon>Lophotrochozoa</taxon>
        <taxon>Platyhelminthes</taxon>
        <taxon>Trematoda</taxon>
        <taxon>Digenea</taxon>
        <taxon>Plagiorchiida</taxon>
        <taxon>Echinostomata</taxon>
        <taxon>Echinostomatoidea</taxon>
        <taxon>Echinostomatidae</taxon>
        <taxon>Echinostoma</taxon>
    </lineage>
</organism>
<evidence type="ECO:0000313" key="1">
    <source>
        <dbReference type="EMBL" id="VDP94576.1"/>
    </source>
</evidence>
<evidence type="ECO:0000313" key="2">
    <source>
        <dbReference type="Proteomes" id="UP000272942"/>
    </source>
</evidence>
<dbReference type="AlphaFoldDB" id="A0A183BDK2"/>
<sequence length="151" mass="16879">MSRNEGVPKDSLSLSDLEKYSNMQDDGVMYAKYKQRIRLLESALKEARITDKMTSGDNLYSDAEKNFGESPAVESSRSLPIHADINDHPPKIVHDVLSGVLLKVDHGNMGSPAPSPGCFTFKRNCLFRWCFPSTSVVHQKLSRCCCEKGNR</sequence>
<protein>
    <submittedName>
        <fullName evidence="3">CUPID domain-containing protein</fullName>
    </submittedName>
</protein>
<evidence type="ECO:0000313" key="3">
    <source>
        <dbReference type="WBParaSite" id="ECPE_0001733201-mRNA-1"/>
    </source>
</evidence>
<dbReference type="Proteomes" id="UP000272942">
    <property type="component" value="Unassembled WGS sequence"/>
</dbReference>
<reference evidence="1 2" key="2">
    <citation type="submission" date="2018-11" db="EMBL/GenBank/DDBJ databases">
        <authorList>
            <consortium name="Pathogen Informatics"/>
        </authorList>
    </citation>
    <scope>NUCLEOTIDE SEQUENCE [LARGE SCALE GENOMIC DNA]</scope>
    <source>
        <strain evidence="1 2">Egypt</strain>
    </source>
</reference>
<keyword evidence="2" id="KW-1185">Reference proteome</keyword>